<evidence type="ECO:0000313" key="2">
    <source>
        <dbReference type="Proteomes" id="UP000198398"/>
    </source>
</evidence>
<evidence type="ECO:0000313" key="1">
    <source>
        <dbReference type="EMBL" id="ASK66772.1"/>
    </source>
</evidence>
<reference evidence="2" key="1">
    <citation type="submission" date="2017-07" db="EMBL/GenBank/DDBJ databases">
        <title>Brachybacterium sp. VR2415.</title>
        <authorList>
            <person name="Tak E.J."/>
            <person name="Bae J.-W."/>
        </authorList>
    </citation>
    <scope>NUCLEOTIDE SEQUENCE [LARGE SCALE GENOMIC DNA]</scope>
    <source>
        <strain evidence="2">VR2415</strain>
    </source>
</reference>
<dbReference type="AlphaFoldDB" id="A0A220UFV7"/>
<accession>A0A220UFV7</accession>
<dbReference type="Proteomes" id="UP000198398">
    <property type="component" value="Chromosome"/>
</dbReference>
<sequence>MLAENESAQCAVQVHRQQRRACDLEILDIGEDVAGEAESIGGVEGIPRSRRFPKPGQGRDAVRGARWIIVQLGCSRRR</sequence>
<name>A0A220UFV7_9MICO</name>
<proteinExistence type="predicted"/>
<organism evidence="1 2">
    <name type="scientific">Brachybacterium avium</name>
    <dbReference type="NCBI Taxonomy" id="2017485"/>
    <lineage>
        <taxon>Bacteria</taxon>
        <taxon>Bacillati</taxon>
        <taxon>Actinomycetota</taxon>
        <taxon>Actinomycetes</taxon>
        <taxon>Micrococcales</taxon>
        <taxon>Dermabacteraceae</taxon>
        <taxon>Brachybacterium</taxon>
    </lineage>
</organism>
<dbReference type="EMBL" id="CP022316">
    <property type="protein sequence ID" value="ASK66772.1"/>
    <property type="molecule type" value="Genomic_DNA"/>
</dbReference>
<gene>
    <name evidence="1" type="ORF">CFK39_14235</name>
</gene>
<protein>
    <submittedName>
        <fullName evidence="1">Uncharacterized protein</fullName>
    </submittedName>
</protein>
<dbReference type="KEGG" id="brv:CFK39_14235"/>
<keyword evidence="2" id="KW-1185">Reference proteome</keyword>